<evidence type="ECO:0000313" key="5">
    <source>
        <dbReference type="RefSeq" id="XP_055866547.1"/>
    </source>
</evidence>
<keyword evidence="2" id="KW-1185">Reference proteome</keyword>
<feature type="region of interest" description="Disordered" evidence="1">
    <location>
        <begin position="1"/>
        <end position="30"/>
    </location>
</feature>
<protein>
    <submittedName>
        <fullName evidence="3 4">Uncharacterized protein LOC106073888</fullName>
    </submittedName>
</protein>
<dbReference type="RefSeq" id="XP_055866546.1">
    <property type="nucleotide sequence ID" value="XM_056010571.1"/>
</dbReference>
<feature type="compositionally biased region" description="Polar residues" evidence="1">
    <location>
        <begin position="1"/>
        <end position="16"/>
    </location>
</feature>
<sequence length="129" mass="14372">MGGKNSKPTPTRNSDQLDVINPEANPEKGKEVKVILPNGTSTLSRAYGVQTAGEFKVDCLRLHAPNAKPENIKLVIVNTELEEKTLEDHVDMEDYLSIIEHIILRSVVNPPLDSPDLRAAIHFKRNTQH</sequence>
<dbReference type="RefSeq" id="XP_055866545.1">
    <property type="nucleotide sequence ID" value="XM_056010570.1"/>
</dbReference>
<evidence type="ECO:0000256" key="1">
    <source>
        <dbReference type="SAM" id="MobiDB-lite"/>
    </source>
</evidence>
<evidence type="ECO:0000313" key="3">
    <source>
        <dbReference type="RefSeq" id="XP_055866545.1"/>
    </source>
</evidence>
<name>A0A9W2YUZ8_BIOGL</name>
<evidence type="ECO:0000313" key="4">
    <source>
        <dbReference type="RefSeq" id="XP_055866546.1"/>
    </source>
</evidence>
<evidence type="ECO:0000313" key="2">
    <source>
        <dbReference type="Proteomes" id="UP001165740"/>
    </source>
</evidence>
<reference evidence="3 4" key="1">
    <citation type="submission" date="2025-04" db="UniProtKB">
        <authorList>
            <consortium name="RefSeq"/>
        </authorList>
    </citation>
    <scope>IDENTIFICATION</scope>
</reference>
<dbReference type="RefSeq" id="XP_055866547.1">
    <property type="nucleotide sequence ID" value="XM_056010572.1"/>
</dbReference>
<dbReference type="AlphaFoldDB" id="A0A9W2YUZ8"/>
<dbReference type="GeneID" id="106073888"/>
<organism evidence="2 5">
    <name type="scientific">Biomphalaria glabrata</name>
    <name type="common">Bloodfluke planorb</name>
    <name type="synonym">Freshwater snail</name>
    <dbReference type="NCBI Taxonomy" id="6526"/>
    <lineage>
        <taxon>Eukaryota</taxon>
        <taxon>Metazoa</taxon>
        <taxon>Spiralia</taxon>
        <taxon>Lophotrochozoa</taxon>
        <taxon>Mollusca</taxon>
        <taxon>Gastropoda</taxon>
        <taxon>Heterobranchia</taxon>
        <taxon>Euthyneura</taxon>
        <taxon>Panpulmonata</taxon>
        <taxon>Hygrophila</taxon>
        <taxon>Lymnaeoidea</taxon>
        <taxon>Planorbidae</taxon>
        <taxon>Biomphalaria</taxon>
    </lineage>
</organism>
<dbReference type="Proteomes" id="UP001165740">
    <property type="component" value="Chromosome 14"/>
</dbReference>
<dbReference type="OrthoDB" id="6057446at2759"/>
<gene>
    <name evidence="3 4 5" type="primary">LOC106073888</name>
</gene>
<accession>A0A9W2YUZ8</accession>
<proteinExistence type="predicted"/>